<keyword evidence="1" id="KW-0472">Membrane</keyword>
<comment type="caution">
    <text evidence="2">The sequence shown here is derived from an EMBL/GenBank/DDBJ whole genome shotgun (WGS) entry which is preliminary data.</text>
</comment>
<keyword evidence="1" id="KW-1133">Transmembrane helix</keyword>
<gene>
    <name evidence="2" type="ORF">SDC9_154268</name>
</gene>
<name>A0A645F0Q2_9ZZZZ</name>
<accession>A0A645F0Q2</accession>
<sequence>MRLPLRKSFRRIDAEDIRTGLHQCRNAILIIPRIDARPDDVALLLVQQFAGILFMGVIILAKHKG</sequence>
<feature type="transmembrane region" description="Helical" evidence="1">
    <location>
        <begin position="41"/>
        <end position="61"/>
    </location>
</feature>
<evidence type="ECO:0000256" key="1">
    <source>
        <dbReference type="SAM" id="Phobius"/>
    </source>
</evidence>
<dbReference type="AlphaFoldDB" id="A0A645F0Q2"/>
<reference evidence="2" key="1">
    <citation type="submission" date="2019-08" db="EMBL/GenBank/DDBJ databases">
        <authorList>
            <person name="Kucharzyk K."/>
            <person name="Murdoch R.W."/>
            <person name="Higgins S."/>
            <person name="Loffler F."/>
        </authorList>
    </citation>
    <scope>NUCLEOTIDE SEQUENCE</scope>
</reference>
<proteinExistence type="predicted"/>
<evidence type="ECO:0000313" key="2">
    <source>
        <dbReference type="EMBL" id="MPN07009.1"/>
    </source>
</evidence>
<protein>
    <submittedName>
        <fullName evidence="2">Uncharacterized protein</fullName>
    </submittedName>
</protein>
<keyword evidence="1" id="KW-0812">Transmembrane</keyword>
<dbReference type="EMBL" id="VSSQ01052962">
    <property type="protein sequence ID" value="MPN07009.1"/>
    <property type="molecule type" value="Genomic_DNA"/>
</dbReference>
<organism evidence="2">
    <name type="scientific">bioreactor metagenome</name>
    <dbReference type="NCBI Taxonomy" id="1076179"/>
    <lineage>
        <taxon>unclassified sequences</taxon>
        <taxon>metagenomes</taxon>
        <taxon>ecological metagenomes</taxon>
    </lineage>
</organism>